<evidence type="ECO:0000313" key="4">
    <source>
        <dbReference type="Proteomes" id="UP000321947"/>
    </source>
</evidence>
<organism evidence="1 3">
    <name type="scientific">Cucumis melo var. makuwa</name>
    <name type="common">Oriental melon</name>
    <dbReference type="NCBI Taxonomy" id="1194695"/>
    <lineage>
        <taxon>Eukaryota</taxon>
        <taxon>Viridiplantae</taxon>
        <taxon>Streptophyta</taxon>
        <taxon>Embryophyta</taxon>
        <taxon>Tracheophyta</taxon>
        <taxon>Spermatophyta</taxon>
        <taxon>Magnoliopsida</taxon>
        <taxon>eudicotyledons</taxon>
        <taxon>Gunneridae</taxon>
        <taxon>Pentapetalae</taxon>
        <taxon>rosids</taxon>
        <taxon>fabids</taxon>
        <taxon>Cucurbitales</taxon>
        <taxon>Cucurbitaceae</taxon>
        <taxon>Benincaseae</taxon>
        <taxon>Cucumis</taxon>
    </lineage>
</organism>
<dbReference type="Proteomes" id="UP000321393">
    <property type="component" value="Unassembled WGS sequence"/>
</dbReference>
<accession>A0A5A7UVA3</accession>
<gene>
    <name evidence="2" type="ORF">E5676_scaffold216G001140</name>
    <name evidence="1" type="ORF">E6C27_scaffold280G003090</name>
</gene>
<name>A0A5A7UVA3_CUCMM</name>
<dbReference type="EMBL" id="SSTE01007195">
    <property type="protein sequence ID" value="KAA0057431.1"/>
    <property type="molecule type" value="Genomic_DNA"/>
</dbReference>
<dbReference type="EMBL" id="SSTD01000775">
    <property type="protein sequence ID" value="TYK30130.1"/>
    <property type="molecule type" value="Genomic_DNA"/>
</dbReference>
<dbReference type="Proteomes" id="UP000321947">
    <property type="component" value="Unassembled WGS sequence"/>
</dbReference>
<sequence length="137" mass="16158">MVSVVPFIDISLGGKNVQPPHVQVLEEEKEESLSYNPICKIPVKFDKQVFHILREPEESKGVEEDYEKLEGATMNFLMRSLGLYEEIKRGTRPIDVEYTWIKDGTILKYVIRELLDYDKAWMDVNYIYIPYNIKRCH</sequence>
<comment type="caution">
    <text evidence="1">The sequence shown here is derived from an EMBL/GenBank/DDBJ whole genome shotgun (WGS) entry which is preliminary data.</text>
</comment>
<evidence type="ECO:0000313" key="3">
    <source>
        <dbReference type="Proteomes" id="UP000321393"/>
    </source>
</evidence>
<evidence type="ECO:0000313" key="1">
    <source>
        <dbReference type="EMBL" id="KAA0057431.1"/>
    </source>
</evidence>
<proteinExistence type="predicted"/>
<dbReference type="AlphaFoldDB" id="A0A5A7UVA3"/>
<evidence type="ECO:0000313" key="2">
    <source>
        <dbReference type="EMBL" id="TYK30130.1"/>
    </source>
</evidence>
<reference evidence="3 4" key="1">
    <citation type="submission" date="2019-08" db="EMBL/GenBank/DDBJ databases">
        <title>Draft genome sequences of two oriental melons (Cucumis melo L. var makuwa).</title>
        <authorList>
            <person name="Kwon S.-Y."/>
        </authorList>
    </citation>
    <scope>NUCLEOTIDE SEQUENCE [LARGE SCALE GENOMIC DNA]</scope>
    <source>
        <strain evidence="4">cv. Chang Bougi</strain>
        <strain evidence="3">cv. SW 3</strain>
        <tissue evidence="1">Leaf</tissue>
    </source>
</reference>
<protein>
    <submittedName>
        <fullName evidence="1">Uncharacterized protein</fullName>
    </submittedName>
</protein>